<evidence type="ECO:0000313" key="2">
    <source>
        <dbReference type="EMBL" id="CAF0730231.1"/>
    </source>
</evidence>
<dbReference type="EMBL" id="CAJNOR010000028">
    <property type="protein sequence ID" value="CAF0761671.1"/>
    <property type="molecule type" value="Genomic_DNA"/>
</dbReference>
<evidence type="ECO:0000256" key="1">
    <source>
        <dbReference type="ARBA" id="ARBA00037957"/>
    </source>
</evidence>
<dbReference type="PANTHER" id="PTHR14469">
    <property type="entry name" value="SARCOMA ANTIGEN NY-SAR-23"/>
    <property type="match status" value="1"/>
</dbReference>
<dbReference type="Proteomes" id="UP000663828">
    <property type="component" value="Unassembled WGS sequence"/>
</dbReference>
<organism evidence="2 5">
    <name type="scientific">Adineta ricciae</name>
    <name type="common">Rotifer</name>
    <dbReference type="NCBI Taxonomy" id="249248"/>
    <lineage>
        <taxon>Eukaryota</taxon>
        <taxon>Metazoa</taxon>
        <taxon>Spiralia</taxon>
        <taxon>Gnathifera</taxon>
        <taxon>Rotifera</taxon>
        <taxon>Eurotatoria</taxon>
        <taxon>Bdelloidea</taxon>
        <taxon>Adinetida</taxon>
        <taxon>Adinetidae</taxon>
        <taxon>Adineta</taxon>
    </lineage>
</organism>
<evidence type="ECO:0000313" key="4">
    <source>
        <dbReference type="Proteomes" id="UP000663828"/>
    </source>
</evidence>
<reference evidence="2" key="1">
    <citation type="submission" date="2021-02" db="EMBL/GenBank/DDBJ databases">
        <authorList>
            <person name="Nowell W R."/>
        </authorList>
    </citation>
    <scope>NUCLEOTIDE SEQUENCE</scope>
</reference>
<evidence type="ECO:0000313" key="3">
    <source>
        <dbReference type="EMBL" id="CAF0761671.1"/>
    </source>
</evidence>
<gene>
    <name evidence="2" type="ORF">EDS130_LOCUS1049</name>
    <name evidence="3" type="ORF">XAT740_LOCUS968</name>
</gene>
<comment type="caution">
    <text evidence="2">The sequence shown here is derived from an EMBL/GenBank/DDBJ whole genome shotgun (WGS) entry which is preliminary data.</text>
</comment>
<dbReference type="OrthoDB" id="9975373at2759"/>
<protein>
    <submittedName>
        <fullName evidence="2">Uncharacterized protein</fullName>
    </submittedName>
</protein>
<proteinExistence type="inferred from homology"/>
<keyword evidence="4" id="KW-1185">Reference proteome</keyword>
<accession>A0A813N4K7</accession>
<comment type="similarity">
    <text evidence="1">Belongs to the PC-esterase family.</text>
</comment>
<name>A0A813N4K7_ADIRI</name>
<dbReference type="AlphaFoldDB" id="A0A813N4K7"/>
<dbReference type="Gene3D" id="3.40.50.1110">
    <property type="entry name" value="SGNH hydrolase"/>
    <property type="match status" value="1"/>
</dbReference>
<dbReference type="InterPro" id="IPR036514">
    <property type="entry name" value="SGNH_hydro_sf"/>
</dbReference>
<dbReference type="SUPFAM" id="SSF52266">
    <property type="entry name" value="SGNH hydrolase"/>
    <property type="match status" value="1"/>
</dbReference>
<dbReference type="PANTHER" id="PTHR14469:SF0">
    <property type="entry name" value="FAMILY WITH SEQUENCE SIMILARITY 113"/>
    <property type="match status" value="1"/>
</dbReference>
<evidence type="ECO:0000313" key="5">
    <source>
        <dbReference type="Proteomes" id="UP000663852"/>
    </source>
</evidence>
<dbReference type="EMBL" id="CAJNOJ010000002">
    <property type="protein sequence ID" value="CAF0730231.1"/>
    <property type="molecule type" value="Genomic_DNA"/>
</dbReference>
<dbReference type="Proteomes" id="UP000663852">
    <property type="component" value="Unassembled WGS sequence"/>
</dbReference>
<sequence>MDLIDSETLYFLLKNKYVLLCGDSIMRSIYKDIILLIQGQNRLLTTAELKAKLDDVDMLKLNDQLLAGDKKTNDTSYYEKRCYLTNTHFVKFVFLTRCLSGQMRNELREIEEKKSIPPDVILLNSAIWDITKYEQNSEKEYAQYLEECFRIIRSVIPPSTIVIWLTATPFAEDARGVLGETRFEKKRILRIRIFDINTFSSELAKKYNFQVIDLHYLLRKCAQYRCKDGMHYEALIHREITTHIAHYISCGMKKHSQDQSQDNKDDRAICDDVLKTMIDKIDYQISAYDREILDRRRPLIMDYDFMGILSAKERDVLHLIDYYENKSFA</sequence>